<evidence type="ECO:0000313" key="3">
    <source>
        <dbReference type="EMBL" id="URE30142.1"/>
    </source>
</evidence>
<organism evidence="3 4">
    <name type="scientific">Musa troglodytarum</name>
    <name type="common">fe'i banana</name>
    <dbReference type="NCBI Taxonomy" id="320322"/>
    <lineage>
        <taxon>Eukaryota</taxon>
        <taxon>Viridiplantae</taxon>
        <taxon>Streptophyta</taxon>
        <taxon>Embryophyta</taxon>
        <taxon>Tracheophyta</taxon>
        <taxon>Spermatophyta</taxon>
        <taxon>Magnoliopsida</taxon>
        <taxon>Liliopsida</taxon>
        <taxon>Zingiberales</taxon>
        <taxon>Musaceae</taxon>
        <taxon>Musa</taxon>
    </lineage>
</organism>
<dbReference type="GO" id="GO:0051017">
    <property type="term" value="P:actin filament bundle assembly"/>
    <property type="evidence" value="ECO:0007669"/>
    <property type="project" value="TreeGrafter"/>
</dbReference>
<keyword evidence="3" id="KW-0378">Hydrolase</keyword>
<feature type="signal peptide" evidence="1">
    <location>
        <begin position="1"/>
        <end position="19"/>
    </location>
</feature>
<dbReference type="GO" id="GO:0016477">
    <property type="term" value="P:cell migration"/>
    <property type="evidence" value="ECO:0007669"/>
    <property type="project" value="TreeGrafter"/>
</dbReference>
<dbReference type="GO" id="GO:0015629">
    <property type="term" value="C:actin cytoskeleton"/>
    <property type="evidence" value="ECO:0007669"/>
    <property type="project" value="TreeGrafter"/>
</dbReference>
<dbReference type="EMBL" id="CP097510">
    <property type="protein sequence ID" value="URE30142.1"/>
    <property type="molecule type" value="Genomic_DNA"/>
</dbReference>
<dbReference type="OrthoDB" id="62120at2759"/>
<keyword evidence="1" id="KW-0732">Signal</keyword>
<accession>A0A9E7KSG2</accession>
<evidence type="ECO:0000256" key="1">
    <source>
        <dbReference type="SAM" id="SignalP"/>
    </source>
</evidence>
<dbReference type="Proteomes" id="UP001055439">
    <property type="component" value="Chromosome 8"/>
</dbReference>
<dbReference type="GO" id="GO:0016787">
    <property type="term" value="F:hydrolase activity"/>
    <property type="evidence" value="ECO:0007669"/>
    <property type="project" value="UniProtKB-KW"/>
</dbReference>
<dbReference type="SUPFAM" id="SSF50405">
    <property type="entry name" value="Actin-crosslinking proteins"/>
    <property type="match status" value="1"/>
</dbReference>
<dbReference type="GO" id="GO:0005737">
    <property type="term" value="C:cytoplasm"/>
    <property type="evidence" value="ECO:0007669"/>
    <property type="project" value="TreeGrafter"/>
</dbReference>
<dbReference type="PANTHER" id="PTHR10551:SF14">
    <property type="entry name" value="CELLULASE CONTAINING PROTEIN, EXPRESSED"/>
    <property type="match status" value="1"/>
</dbReference>
<dbReference type="CDD" id="cd00257">
    <property type="entry name" value="beta-trefoil_FSCN-like"/>
    <property type="match status" value="1"/>
</dbReference>
<dbReference type="GO" id="GO:0051015">
    <property type="term" value="F:actin filament binding"/>
    <property type="evidence" value="ECO:0007669"/>
    <property type="project" value="InterPro"/>
</dbReference>
<proteinExistence type="predicted"/>
<keyword evidence="4" id="KW-1185">Reference proteome</keyword>
<protein>
    <submittedName>
        <fullName evidence="3">Cellulase (Glycosyl hydrolase family 5)</fullName>
    </submittedName>
</protein>
<dbReference type="GO" id="GO:0007163">
    <property type="term" value="P:establishment or maintenance of cell polarity"/>
    <property type="evidence" value="ECO:0007669"/>
    <property type="project" value="TreeGrafter"/>
</dbReference>
<dbReference type="InterPro" id="IPR008999">
    <property type="entry name" value="Actin-crosslinking"/>
</dbReference>
<sequence length="251" mass="27295">MALHSVFRTLLAFAIMISSNPFRSLVVGANFSSGSIKAVILEDGLSQRGGITPALFDSIPNKELLDGTKVRFQSLRSQKYLSVEKGVGMEIVANRSTASDWETFKLWRVDENTFQFRAFAGQFLSVSNGAVVALTKDANRPETKFVVVKNDQNPKLANQSVEWALSAGFRQENYASVVLTIKETDGCQRCAGEDGTLVTADSPEKTSRGNDDPSVFLMQISDTITGECQLTNGLGGKVAEVLTTMKYLCSS</sequence>
<feature type="domain" description="DUF7910" evidence="2">
    <location>
        <begin position="61"/>
        <end position="220"/>
    </location>
</feature>
<evidence type="ECO:0000313" key="4">
    <source>
        <dbReference type="Proteomes" id="UP001055439"/>
    </source>
</evidence>
<feature type="chain" id="PRO_5039417250" evidence="1">
    <location>
        <begin position="20"/>
        <end position="251"/>
    </location>
</feature>
<dbReference type="InterPro" id="IPR057232">
    <property type="entry name" value="DUF7910"/>
</dbReference>
<dbReference type="Gene3D" id="2.80.10.50">
    <property type="match status" value="1"/>
</dbReference>
<reference evidence="3" key="1">
    <citation type="submission" date="2022-05" db="EMBL/GenBank/DDBJ databases">
        <title>The Musa troglodytarum L. genome provides insights into the mechanism of non-climacteric behaviour and enrichment of carotenoids.</title>
        <authorList>
            <person name="Wang J."/>
        </authorList>
    </citation>
    <scope>NUCLEOTIDE SEQUENCE</scope>
    <source>
        <tissue evidence="3">Leaf</tissue>
    </source>
</reference>
<dbReference type="Pfam" id="PF25490">
    <property type="entry name" value="DUF7910"/>
    <property type="match status" value="1"/>
</dbReference>
<dbReference type="InterPro" id="IPR010431">
    <property type="entry name" value="Fascin"/>
</dbReference>
<evidence type="ECO:0000259" key="2">
    <source>
        <dbReference type="Pfam" id="PF25490"/>
    </source>
</evidence>
<dbReference type="PANTHER" id="PTHR10551">
    <property type="entry name" value="FASCIN"/>
    <property type="match status" value="1"/>
</dbReference>
<name>A0A9E7KSG2_9LILI</name>
<gene>
    <name evidence="3" type="ORF">MUK42_15478</name>
</gene>
<dbReference type="AlphaFoldDB" id="A0A9E7KSG2"/>